<comment type="caution">
    <text evidence="1">The sequence shown here is derived from an EMBL/GenBank/DDBJ whole genome shotgun (WGS) entry which is preliminary data.</text>
</comment>
<gene>
    <name evidence="1" type="ORF">UY92_C0001G0093</name>
</gene>
<protein>
    <submittedName>
        <fullName evidence="1">Uncharacterized protein</fullName>
    </submittedName>
</protein>
<name>A0A0G2BBY9_9BACT</name>
<dbReference type="STRING" id="1619044.UY92_C0001G0093"/>
<dbReference type="AlphaFoldDB" id="A0A0G2BBY9"/>
<reference evidence="1 2" key="1">
    <citation type="journal article" date="2015" name="Nature">
        <title>rRNA introns, odd ribosomes, and small enigmatic genomes across a large radiation of phyla.</title>
        <authorList>
            <person name="Brown C.T."/>
            <person name="Hug L.A."/>
            <person name="Thomas B.C."/>
            <person name="Sharon I."/>
            <person name="Castelle C.J."/>
            <person name="Singh A."/>
            <person name="Wilkins M.J."/>
            <person name="Williams K.H."/>
            <person name="Banfield J.F."/>
        </authorList>
    </citation>
    <scope>NUCLEOTIDE SEQUENCE [LARGE SCALE GENOMIC DNA]</scope>
</reference>
<dbReference type="Proteomes" id="UP000033870">
    <property type="component" value="Unassembled WGS sequence"/>
</dbReference>
<dbReference type="EMBL" id="LCRX01000001">
    <property type="protein sequence ID" value="KKW43079.1"/>
    <property type="molecule type" value="Genomic_DNA"/>
</dbReference>
<accession>A0A0G2BBY9</accession>
<evidence type="ECO:0000313" key="2">
    <source>
        <dbReference type="Proteomes" id="UP000033870"/>
    </source>
</evidence>
<proteinExistence type="predicted"/>
<organism evidence="1 2">
    <name type="scientific">Candidatus Magasanikbacteria bacterium GW2011_GWA2_56_11</name>
    <dbReference type="NCBI Taxonomy" id="1619044"/>
    <lineage>
        <taxon>Bacteria</taxon>
        <taxon>Candidatus Magasanikiibacteriota</taxon>
    </lineage>
</organism>
<sequence length="51" mass="5559">MLIDSKINVMKISSPAQYTSLVHHGALSVGYSPKNRAGVDSRRVYGKILSL</sequence>
<evidence type="ECO:0000313" key="1">
    <source>
        <dbReference type="EMBL" id="KKW43079.1"/>
    </source>
</evidence>